<dbReference type="SUPFAM" id="SSF52058">
    <property type="entry name" value="L domain-like"/>
    <property type="match status" value="1"/>
</dbReference>
<keyword evidence="1" id="KW-0732">Signal</keyword>
<proteinExistence type="predicted"/>
<dbReference type="PANTHER" id="PTHR45661:SF3">
    <property type="entry name" value="IG-LIKE DOMAIN-CONTAINING PROTEIN"/>
    <property type="match status" value="1"/>
</dbReference>
<dbReference type="PANTHER" id="PTHR45661">
    <property type="entry name" value="SURFACE ANTIGEN"/>
    <property type="match status" value="1"/>
</dbReference>
<reference evidence="3 4" key="1">
    <citation type="submission" date="2016-11" db="EMBL/GenBank/DDBJ databases">
        <authorList>
            <person name="Jaros S."/>
            <person name="Januszkiewicz K."/>
            <person name="Wedrychowicz H."/>
        </authorList>
    </citation>
    <scope>NUCLEOTIDE SEQUENCE [LARGE SCALE GENOMIC DNA]</scope>
    <source>
        <strain evidence="3 4">YL228</strain>
    </source>
</reference>
<name>A0A1K1Q1P1_RUMFL</name>
<organism evidence="3 4">
    <name type="scientific">Ruminococcus flavefaciens</name>
    <dbReference type="NCBI Taxonomy" id="1265"/>
    <lineage>
        <taxon>Bacteria</taxon>
        <taxon>Bacillati</taxon>
        <taxon>Bacillota</taxon>
        <taxon>Clostridia</taxon>
        <taxon>Eubacteriales</taxon>
        <taxon>Oscillospiraceae</taxon>
        <taxon>Ruminococcus</taxon>
    </lineage>
</organism>
<dbReference type="InterPro" id="IPR036439">
    <property type="entry name" value="Dockerin_dom_sf"/>
</dbReference>
<feature type="signal peptide" evidence="1">
    <location>
        <begin position="1"/>
        <end position="21"/>
    </location>
</feature>
<dbReference type="Gene3D" id="1.10.1330.10">
    <property type="entry name" value="Dockerin domain"/>
    <property type="match status" value="2"/>
</dbReference>
<dbReference type="GO" id="GO:0000272">
    <property type="term" value="P:polysaccharide catabolic process"/>
    <property type="evidence" value="ECO:0007669"/>
    <property type="project" value="InterPro"/>
</dbReference>
<evidence type="ECO:0000259" key="2">
    <source>
        <dbReference type="PROSITE" id="PS51766"/>
    </source>
</evidence>
<evidence type="ECO:0000313" key="4">
    <source>
        <dbReference type="Proteomes" id="UP000183461"/>
    </source>
</evidence>
<dbReference type="InterPro" id="IPR053139">
    <property type="entry name" value="Surface_bspA-like"/>
</dbReference>
<gene>
    <name evidence="3" type="ORF">SAMN02910280_0321</name>
</gene>
<dbReference type="SUPFAM" id="SSF63446">
    <property type="entry name" value="Type I dockerin domain"/>
    <property type="match status" value="1"/>
</dbReference>
<evidence type="ECO:0000313" key="3">
    <source>
        <dbReference type="EMBL" id="SFW53800.1"/>
    </source>
</evidence>
<dbReference type="InterPro" id="IPR026906">
    <property type="entry name" value="LRR_5"/>
</dbReference>
<dbReference type="RefSeq" id="WP_072301358.1">
    <property type="nucleotide sequence ID" value="NZ_FPIP01000012.1"/>
</dbReference>
<dbReference type="Pfam" id="PF00404">
    <property type="entry name" value="Dockerin_1"/>
    <property type="match status" value="1"/>
</dbReference>
<dbReference type="Proteomes" id="UP000183461">
    <property type="component" value="Unassembled WGS sequence"/>
</dbReference>
<evidence type="ECO:0000256" key="1">
    <source>
        <dbReference type="SAM" id="SignalP"/>
    </source>
</evidence>
<dbReference type="AlphaFoldDB" id="A0A1K1Q1P1"/>
<dbReference type="InterPro" id="IPR002105">
    <property type="entry name" value="Dockerin_1_rpt"/>
</dbReference>
<dbReference type="PROSITE" id="PS51766">
    <property type="entry name" value="DOCKERIN"/>
    <property type="match status" value="1"/>
</dbReference>
<dbReference type="InterPro" id="IPR032675">
    <property type="entry name" value="LRR_dom_sf"/>
</dbReference>
<feature type="chain" id="PRO_5038502310" evidence="1">
    <location>
        <begin position="22"/>
        <end position="375"/>
    </location>
</feature>
<sequence length="375" mass="40716">MKITKIVAAAMALLITGSSLSYIQKYSPNTAIADSSGYVPLYVEGSLGFAIYDNKTATVAYCNSKASGKIVIPSKVKGIPVTGIDKKAFFDNDDITTVVIPDTVKIIDSYAFEGCANLEYVDFGNSLETIGDYAFSRCLSLKEANMPASLKSLGTESFSSCSRMKKATIGGRVKRIEAAAFSGCDSLESVYIPDSVQEIGTLAFWLCTSLKNITIPQSVTLMEYAVFEDCPDLKSIKIMNPKCEIIPYIYKDSAWKYWTLGNPKKTTVIGYANSTAEEFTNESGHRFVEIGGLGDVNEDGLINAIDASDILSVYAKTATKKTKPTSDELSDCDVNKDGSVNAVDASYVLSYYAYTSTNKDKGDDKLDFVTYVMNT</sequence>
<accession>A0A1K1Q1P1</accession>
<protein>
    <submittedName>
        <fullName evidence="3">Leucine rich repeat-containing protein</fullName>
    </submittedName>
</protein>
<dbReference type="EMBL" id="FPIP01000012">
    <property type="protein sequence ID" value="SFW53800.1"/>
    <property type="molecule type" value="Genomic_DNA"/>
</dbReference>
<dbReference type="Pfam" id="PF13306">
    <property type="entry name" value="LRR_5"/>
    <property type="match status" value="1"/>
</dbReference>
<dbReference type="Gene3D" id="3.80.10.10">
    <property type="entry name" value="Ribonuclease Inhibitor"/>
    <property type="match status" value="1"/>
</dbReference>
<feature type="domain" description="Dockerin" evidence="2">
    <location>
        <begin position="289"/>
        <end position="361"/>
    </location>
</feature>
<dbReference type="InterPro" id="IPR016134">
    <property type="entry name" value="Dockerin_dom"/>
</dbReference>
<dbReference type="GO" id="GO:0004553">
    <property type="term" value="F:hydrolase activity, hydrolyzing O-glycosyl compounds"/>
    <property type="evidence" value="ECO:0007669"/>
    <property type="project" value="InterPro"/>
</dbReference>